<accession>A0A151M1H8</accession>
<evidence type="ECO:0000259" key="9">
    <source>
        <dbReference type="Pfam" id="PF13359"/>
    </source>
</evidence>
<proteinExistence type="inferred from homology"/>
<feature type="region of interest" description="Disordered" evidence="8">
    <location>
        <begin position="353"/>
        <end position="379"/>
    </location>
</feature>
<dbReference type="GO" id="GO:0016787">
    <property type="term" value="F:hydrolase activity"/>
    <property type="evidence" value="ECO:0007669"/>
    <property type="project" value="UniProtKB-KW"/>
</dbReference>
<dbReference type="InterPro" id="IPR045249">
    <property type="entry name" value="HARBI1-like"/>
</dbReference>
<evidence type="ECO:0000256" key="3">
    <source>
        <dbReference type="ARBA" id="ARBA00006958"/>
    </source>
</evidence>
<comment type="similarity">
    <text evidence="3">Belongs to the HARBI1 family.</text>
</comment>
<feature type="domain" description="DDE Tnp4" evidence="9">
    <location>
        <begin position="222"/>
        <end position="349"/>
    </location>
</feature>
<comment type="caution">
    <text evidence="10">The sequence shown here is derived from an EMBL/GenBank/DDBJ whole genome shotgun (WGS) entry which is preliminary data.</text>
</comment>
<dbReference type="AlphaFoldDB" id="A0A151M1H8"/>
<sequence length="379" mass="43006">MARRQGVLRTAGIRYITHGLLTLTRQREALERVLLPTRTEPCVLPLHPCPPSIHDCVSRFLLEDDDEALLDAMNAGVLWDHLHTVERKVWAHPSSTDWWERVVLGTWDDELWLQTFRMRRDTFMDIAAQVAPHIARQDIVMRPTLSPEKRVAIAVLKLATPGSLRYIANQFGVGRSTAGEAVREVCLVIQDVLANRFIRLINPQEVVAGFRCMGFPNCVGAMDSTHIPIVCPPQGGQAFINRKGYYSVILQGVVDHRGRFTHIYAGWAGSAHDARVFRNSPLPNLMESGRYASGLPDCVIGDVVIPPLIIGNPAYPFLPWLMKPYEGQLDRRKEHFNQCLSRGEVFLESWAEEAQRTDRACQRERTRRRDTDEDRGAEE</sequence>
<dbReference type="Proteomes" id="UP000050525">
    <property type="component" value="Unassembled WGS sequence"/>
</dbReference>
<evidence type="ECO:0000256" key="5">
    <source>
        <dbReference type="ARBA" id="ARBA00022723"/>
    </source>
</evidence>
<evidence type="ECO:0000256" key="8">
    <source>
        <dbReference type="SAM" id="MobiDB-lite"/>
    </source>
</evidence>
<evidence type="ECO:0000256" key="7">
    <source>
        <dbReference type="ARBA" id="ARBA00023242"/>
    </source>
</evidence>
<keyword evidence="11" id="KW-1185">Reference proteome</keyword>
<keyword evidence="5" id="KW-0479">Metal-binding</keyword>
<keyword evidence="4" id="KW-0540">Nuclease</keyword>
<dbReference type="GO" id="GO:0046872">
    <property type="term" value="F:metal ion binding"/>
    <property type="evidence" value="ECO:0007669"/>
    <property type="project" value="UniProtKB-KW"/>
</dbReference>
<dbReference type="PANTHER" id="PTHR22930:SF206">
    <property type="entry name" value="NUCLEASE HARBI1"/>
    <property type="match status" value="1"/>
</dbReference>
<organism evidence="10 11">
    <name type="scientific">Alligator mississippiensis</name>
    <name type="common">American alligator</name>
    <dbReference type="NCBI Taxonomy" id="8496"/>
    <lineage>
        <taxon>Eukaryota</taxon>
        <taxon>Metazoa</taxon>
        <taxon>Chordata</taxon>
        <taxon>Craniata</taxon>
        <taxon>Vertebrata</taxon>
        <taxon>Euteleostomi</taxon>
        <taxon>Archelosauria</taxon>
        <taxon>Archosauria</taxon>
        <taxon>Crocodylia</taxon>
        <taxon>Alligatoridae</taxon>
        <taxon>Alligatorinae</taxon>
        <taxon>Alligator</taxon>
    </lineage>
</organism>
<dbReference type="GO" id="GO:0004518">
    <property type="term" value="F:nuclease activity"/>
    <property type="evidence" value="ECO:0007669"/>
    <property type="project" value="UniProtKB-KW"/>
</dbReference>
<evidence type="ECO:0000256" key="2">
    <source>
        <dbReference type="ARBA" id="ARBA00004123"/>
    </source>
</evidence>
<dbReference type="Pfam" id="PF13359">
    <property type="entry name" value="DDE_Tnp_4"/>
    <property type="match status" value="1"/>
</dbReference>
<keyword evidence="7" id="KW-0539">Nucleus</keyword>
<evidence type="ECO:0000313" key="10">
    <source>
        <dbReference type="EMBL" id="KYO18361.1"/>
    </source>
</evidence>
<dbReference type="GO" id="GO:0005634">
    <property type="term" value="C:nucleus"/>
    <property type="evidence" value="ECO:0007669"/>
    <property type="project" value="UniProtKB-SubCell"/>
</dbReference>
<dbReference type="EMBL" id="AKHW03006817">
    <property type="protein sequence ID" value="KYO18361.1"/>
    <property type="molecule type" value="Genomic_DNA"/>
</dbReference>
<dbReference type="InterPro" id="IPR027806">
    <property type="entry name" value="HARBI1_dom"/>
</dbReference>
<protein>
    <recommendedName>
        <fullName evidence="9">DDE Tnp4 domain-containing protein</fullName>
    </recommendedName>
</protein>
<reference evidence="10 11" key="1">
    <citation type="journal article" date="2012" name="Genome Biol.">
        <title>Sequencing three crocodilian genomes to illuminate the evolution of archosaurs and amniotes.</title>
        <authorList>
            <person name="St John J.A."/>
            <person name="Braun E.L."/>
            <person name="Isberg S.R."/>
            <person name="Miles L.G."/>
            <person name="Chong A.Y."/>
            <person name="Gongora J."/>
            <person name="Dalzell P."/>
            <person name="Moran C."/>
            <person name="Bed'hom B."/>
            <person name="Abzhanov A."/>
            <person name="Burgess S.C."/>
            <person name="Cooksey A.M."/>
            <person name="Castoe T.A."/>
            <person name="Crawford N.G."/>
            <person name="Densmore L.D."/>
            <person name="Drew J.C."/>
            <person name="Edwards S.V."/>
            <person name="Faircloth B.C."/>
            <person name="Fujita M.K."/>
            <person name="Greenwold M.J."/>
            <person name="Hoffmann F.G."/>
            <person name="Howard J.M."/>
            <person name="Iguchi T."/>
            <person name="Janes D.E."/>
            <person name="Khan S.Y."/>
            <person name="Kohno S."/>
            <person name="de Koning A.J."/>
            <person name="Lance S.L."/>
            <person name="McCarthy F.M."/>
            <person name="McCormack J.E."/>
            <person name="Merchant M.E."/>
            <person name="Peterson D.G."/>
            <person name="Pollock D.D."/>
            <person name="Pourmand N."/>
            <person name="Raney B.J."/>
            <person name="Roessler K.A."/>
            <person name="Sanford J.R."/>
            <person name="Sawyer R.H."/>
            <person name="Schmidt C.J."/>
            <person name="Triplett E.W."/>
            <person name="Tuberville T.D."/>
            <person name="Venegas-Anaya M."/>
            <person name="Howard J.T."/>
            <person name="Jarvis E.D."/>
            <person name="Guillette L.J.Jr."/>
            <person name="Glenn T.C."/>
            <person name="Green R.E."/>
            <person name="Ray D.A."/>
        </authorList>
    </citation>
    <scope>NUCLEOTIDE SEQUENCE [LARGE SCALE GENOMIC DNA]</scope>
    <source>
        <strain evidence="10">KSC_2009_1</strain>
    </source>
</reference>
<evidence type="ECO:0000256" key="1">
    <source>
        <dbReference type="ARBA" id="ARBA00001968"/>
    </source>
</evidence>
<comment type="cofactor">
    <cofactor evidence="1">
        <name>a divalent metal cation</name>
        <dbReference type="ChEBI" id="CHEBI:60240"/>
    </cofactor>
</comment>
<evidence type="ECO:0000313" key="11">
    <source>
        <dbReference type="Proteomes" id="UP000050525"/>
    </source>
</evidence>
<keyword evidence="6" id="KW-0378">Hydrolase</keyword>
<name>A0A151M1H8_ALLMI</name>
<evidence type="ECO:0000256" key="6">
    <source>
        <dbReference type="ARBA" id="ARBA00022801"/>
    </source>
</evidence>
<gene>
    <name evidence="10" type="ORF">Y1Q_0008488</name>
</gene>
<comment type="subcellular location">
    <subcellularLocation>
        <location evidence="2">Nucleus</location>
    </subcellularLocation>
</comment>
<dbReference type="PANTHER" id="PTHR22930">
    <property type="match status" value="1"/>
</dbReference>
<evidence type="ECO:0000256" key="4">
    <source>
        <dbReference type="ARBA" id="ARBA00022722"/>
    </source>
</evidence>